<dbReference type="Gene3D" id="1.10.3210.10">
    <property type="entry name" value="Hypothetical protein af1432"/>
    <property type="match status" value="1"/>
</dbReference>
<dbReference type="PROSITE" id="PS51832">
    <property type="entry name" value="HD_GYP"/>
    <property type="match status" value="1"/>
</dbReference>
<evidence type="ECO:0000256" key="1">
    <source>
        <dbReference type="ARBA" id="ARBA00023136"/>
    </source>
</evidence>
<dbReference type="InterPro" id="IPR029787">
    <property type="entry name" value="Nucleotide_cyclase"/>
</dbReference>
<dbReference type="RefSeq" id="WP_021286951.1">
    <property type="nucleotide sequence ID" value="NZ_AUPZ01000004.1"/>
</dbReference>
<evidence type="ECO:0000259" key="3">
    <source>
        <dbReference type="PROSITE" id="PS50887"/>
    </source>
</evidence>
<evidence type="ECO:0000256" key="2">
    <source>
        <dbReference type="SAM" id="Phobius"/>
    </source>
</evidence>
<evidence type="ECO:0000259" key="4">
    <source>
        <dbReference type="PROSITE" id="PS51831"/>
    </source>
</evidence>
<dbReference type="NCBIfam" id="TIGR00277">
    <property type="entry name" value="HDIG"/>
    <property type="match status" value="1"/>
</dbReference>
<keyword evidence="2" id="KW-1133">Transmembrane helix</keyword>
<dbReference type="InterPro" id="IPR006675">
    <property type="entry name" value="HDIG_dom"/>
</dbReference>
<keyword evidence="1 2" id="KW-0472">Membrane</keyword>
<comment type="caution">
    <text evidence="6">The sequence shown here is derived from an EMBL/GenBank/DDBJ whole genome shotgun (WGS) entry which is preliminary data.</text>
</comment>
<dbReference type="InterPro" id="IPR006674">
    <property type="entry name" value="HD_domain"/>
</dbReference>
<feature type="transmembrane region" description="Helical" evidence="2">
    <location>
        <begin position="211"/>
        <end position="232"/>
    </location>
</feature>
<evidence type="ECO:0000259" key="5">
    <source>
        <dbReference type="PROSITE" id="PS51832"/>
    </source>
</evidence>
<keyword evidence="7" id="KW-1185">Reference proteome</keyword>
<dbReference type="eggNOG" id="COG2199">
    <property type="taxonomic scope" value="Bacteria"/>
</dbReference>
<dbReference type="InterPro" id="IPR000160">
    <property type="entry name" value="GGDEF_dom"/>
</dbReference>
<dbReference type="CDD" id="cd00077">
    <property type="entry name" value="HDc"/>
    <property type="match status" value="1"/>
</dbReference>
<dbReference type="Proteomes" id="UP000015520">
    <property type="component" value="Unassembled WGS sequence"/>
</dbReference>
<dbReference type="InterPro" id="IPR003607">
    <property type="entry name" value="HD/PDEase_dom"/>
</dbReference>
<evidence type="ECO:0000313" key="7">
    <source>
        <dbReference type="Proteomes" id="UP000015520"/>
    </source>
</evidence>
<feature type="domain" description="HD" evidence="4">
    <location>
        <begin position="265"/>
        <end position="387"/>
    </location>
</feature>
<organism evidence="6 7">
    <name type="scientific">Sulfurimonas hongkongensis</name>
    <dbReference type="NCBI Taxonomy" id="1172190"/>
    <lineage>
        <taxon>Bacteria</taxon>
        <taxon>Pseudomonadati</taxon>
        <taxon>Campylobacterota</taxon>
        <taxon>Epsilonproteobacteria</taxon>
        <taxon>Campylobacterales</taxon>
        <taxon>Sulfurimonadaceae</taxon>
        <taxon>Sulfurimonas</taxon>
    </lineage>
</organism>
<dbReference type="InterPro" id="IPR021796">
    <property type="entry name" value="Tll0287-like_dom"/>
</dbReference>
<feature type="domain" description="HD-GYP" evidence="5">
    <location>
        <begin position="243"/>
        <end position="438"/>
    </location>
</feature>
<dbReference type="InterPro" id="IPR037522">
    <property type="entry name" value="HD_GYP_dom"/>
</dbReference>
<protein>
    <submittedName>
        <fullName evidence="6">Response regulator</fullName>
    </submittedName>
</protein>
<keyword evidence="2" id="KW-0812">Transmembrane</keyword>
<dbReference type="PROSITE" id="PS51831">
    <property type="entry name" value="HD"/>
    <property type="match status" value="1"/>
</dbReference>
<dbReference type="AlphaFoldDB" id="T0L2N0"/>
<dbReference type="Pfam" id="PF13487">
    <property type="entry name" value="HD_5"/>
    <property type="match status" value="1"/>
</dbReference>
<dbReference type="PANTHER" id="PTHR43155">
    <property type="entry name" value="CYCLIC DI-GMP PHOSPHODIESTERASE PA4108-RELATED"/>
    <property type="match status" value="1"/>
</dbReference>
<feature type="domain" description="GGDEF" evidence="3">
    <location>
        <begin position="478"/>
        <end position="580"/>
    </location>
</feature>
<gene>
    <name evidence="6" type="ORF">M947_03385</name>
</gene>
<dbReference type="PROSITE" id="PS50887">
    <property type="entry name" value="GGDEF"/>
    <property type="match status" value="1"/>
</dbReference>
<proteinExistence type="predicted"/>
<dbReference type="EMBL" id="AUPZ01000004">
    <property type="protein sequence ID" value="EQB40078.1"/>
    <property type="molecule type" value="Genomic_DNA"/>
</dbReference>
<dbReference type="Pfam" id="PF11845">
    <property type="entry name" value="Tll0287-like"/>
    <property type="match status" value="1"/>
</dbReference>
<evidence type="ECO:0000313" key="6">
    <source>
        <dbReference type="EMBL" id="EQB40078.1"/>
    </source>
</evidence>
<dbReference type="Gene3D" id="3.30.70.270">
    <property type="match status" value="1"/>
</dbReference>
<name>T0L2N0_9BACT</name>
<dbReference type="Pfam" id="PF00990">
    <property type="entry name" value="GGDEF"/>
    <property type="match status" value="1"/>
</dbReference>
<dbReference type="SUPFAM" id="SSF109604">
    <property type="entry name" value="HD-domain/PDEase-like"/>
    <property type="match status" value="1"/>
</dbReference>
<dbReference type="SMART" id="SM00471">
    <property type="entry name" value="HDc"/>
    <property type="match status" value="1"/>
</dbReference>
<sequence>MGYKAKFINKIVCLLIISWSALMLLAALLSMYRDYAYATILAKNEAVVSVKKDLAYRKWIASHGGIYVPITKRTPPNPYLSHIKNRDVNTSASQQLTLMNPAYSLSQMMKDYSELYGTKGHITSTILMNPKNKPDAWEEEALKQIEKTQEPIYTKTEINGEEHFRYIQPLKTEQSCLKCHAFQGYKVGDIRGGVSVSIPMKWYYNEAFKTIVLNIGIIIIVYLIGLGVILYGRKKAKEIVEKKVKDYEQHIFSFVNIIEKRDSYTAGHTQRVAKYSVLIAKEMGFNDEKVDDLYRACMLHDIGKISTPDSILLKPGKLNNLEYEIIKEHVVVSYELLNSVDIYKDIAEIVRHHHEHFDGGGYPQGLKGDQIPILSQIMTVADAFDAMTTNRIYKARKSVVKAIEELNELASKQFNAQVAKAASVALKDVIIEHNITQLPKSKIEKERFVYFYKDQITGIYNKEYLDFVLAYNSSDEFNMKHLYIVYLHNFSQYNTTHGWVNGDELLSKVANKLDSINTNDLIFRIYGDDFVILSEKEFDIESHISELEEILAGSNISISYKKFDIEQEDITSTEELEKLF</sequence>
<reference evidence="6 7" key="1">
    <citation type="submission" date="2013-07" db="EMBL/GenBank/DDBJ databases">
        <title>Sulfurimonas hongkongensis AST-10 Genome Sequencing.</title>
        <authorList>
            <person name="Cai L."/>
            <person name="Zhang T."/>
        </authorList>
    </citation>
    <scope>NUCLEOTIDE SEQUENCE [LARGE SCALE GENOMIC DNA]</scope>
    <source>
        <strain evidence="6 7">AST-10</strain>
    </source>
</reference>
<dbReference type="SUPFAM" id="SSF55073">
    <property type="entry name" value="Nucleotide cyclase"/>
    <property type="match status" value="1"/>
</dbReference>
<accession>T0L2N0</accession>
<dbReference type="InterPro" id="IPR043128">
    <property type="entry name" value="Rev_trsase/Diguanyl_cyclase"/>
</dbReference>
<dbReference type="Gene3D" id="3.30.450.290">
    <property type="match status" value="1"/>
</dbReference>
<dbReference type="eggNOG" id="COG2206">
    <property type="taxonomic scope" value="Bacteria"/>
</dbReference>
<dbReference type="PATRIC" id="fig|1172190.3.peg.658"/>
<dbReference type="STRING" id="1172190.M947_03385"/>
<dbReference type="NCBIfam" id="TIGR00254">
    <property type="entry name" value="GGDEF"/>
    <property type="match status" value="1"/>
</dbReference>